<dbReference type="RefSeq" id="WP_134457505.1">
    <property type="nucleotide sequence ID" value="NZ_JBHSSZ010000029.1"/>
</dbReference>
<dbReference type="GeneID" id="97308322"/>
<reference evidence="1 2" key="1">
    <citation type="submission" date="2019-03" db="EMBL/GenBank/DDBJ databases">
        <title>Complete Genome Sequence of Paraburkholderia dipogonis ICMP 19430T, a Nitrogen-fixing Symbiont of the South African Invasive Legume Dipogon lignosus in New Zealand.</title>
        <authorList>
            <person name="De Meyer S.E."/>
        </authorList>
    </citation>
    <scope>NUCLEOTIDE SEQUENCE [LARGE SCALE GENOMIC DNA]</scope>
    <source>
        <strain evidence="1 2">ICMP 19430</strain>
    </source>
</reference>
<accession>A0A4Y8N800</accession>
<gene>
    <name evidence="1" type="ORF">E2553_13160</name>
</gene>
<organism evidence="1 2">
    <name type="scientific">Paraburkholderia dipogonis</name>
    <dbReference type="NCBI Taxonomy" id="1211383"/>
    <lineage>
        <taxon>Bacteria</taxon>
        <taxon>Pseudomonadati</taxon>
        <taxon>Pseudomonadota</taxon>
        <taxon>Betaproteobacteria</taxon>
        <taxon>Burkholderiales</taxon>
        <taxon>Burkholderiaceae</taxon>
        <taxon>Paraburkholderia</taxon>
    </lineage>
</organism>
<name>A0A4Y8N800_9BURK</name>
<proteinExistence type="predicted"/>
<dbReference type="EMBL" id="SNVI01000001">
    <property type="protein sequence ID" value="TFE45887.1"/>
    <property type="molecule type" value="Genomic_DNA"/>
</dbReference>
<comment type="caution">
    <text evidence="1">The sequence shown here is derived from an EMBL/GenBank/DDBJ whole genome shotgun (WGS) entry which is preliminary data.</text>
</comment>
<dbReference type="AlphaFoldDB" id="A0A4Y8N800"/>
<dbReference type="Proteomes" id="UP000297385">
    <property type="component" value="Unassembled WGS sequence"/>
</dbReference>
<evidence type="ECO:0000313" key="1">
    <source>
        <dbReference type="EMBL" id="TFE45887.1"/>
    </source>
</evidence>
<protein>
    <submittedName>
        <fullName evidence="1">Uncharacterized protein</fullName>
    </submittedName>
</protein>
<sequence length="120" mass="13453">MTIHKESLREVSARLRYMNALATWRPTLSLGVGHALLREELSLSSLRCNRFAAPAISQAQMRPIAMAAWQLLVQTAVILMASKCRETTQYISNPDYRASLLFRNPSNADMGQWSAAKSDQ</sequence>
<evidence type="ECO:0000313" key="2">
    <source>
        <dbReference type="Proteomes" id="UP000297385"/>
    </source>
</evidence>